<evidence type="ECO:0000313" key="4">
    <source>
        <dbReference type="Proteomes" id="UP000030848"/>
    </source>
</evidence>
<evidence type="ECO:0000256" key="1">
    <source>
        <dbReference type="ARBA" id="ARBA00022801"/>
    </source>
</evidence>
<dbReference type="Gene3D" id="2.40.260.10">
    <property type="entry name" value="Sortase"/>
    <property type="match status" value="1"/>
</dbReference>
<dbReference type="RefSeq" id="WP_015785680.1">
    <property type="nucleotide sequence ID" value="NZ_DAHVQW010000099.1"/>
</dbReference>
<dbReference type="InterPro" id="IPR005754">
    <property type="entry name" value="Sortase"/>
</dbReference>
<keyword evidence="1" id="KW-0378">Hydrolase</keyword>
<dbReference type="CDD" id="cd05829">
    <property type="entry name" value="Sortase_F"/>
    <property type="match status" value="1"/>
</dbReference>
<feature type="chain" id="PRO_5039368590" evidence="2">
    <location>
        <begin position="34"/>
        <end position="213"/>
    </location>
</feature>
<dbReference type="EMBL" id="JRZE01000006">
    <property type="protein sequence ID" value="KHF42500.1"/>
    <property type="molecule type" value="Genomic_DNA"/>
</dbReference>
<dbReference type="GO" id="GO:0016787">
    <property type="term" value="F:hydrolase activity"/>
    <property type="evidence" value="ECO:0007669"/>
    <property type="project" value="UniProtKB-KW"/>
</dbReference>
<dbReference type="InterPro" id="IPR023365">
    <property type="entry name" value="Sortase_dom-sf"/>
</dbReference>
<dbReference type="Proteomes" id="UP000030848">
    <property type="component" value="Unassembled WGS sequence"/>
</dbReference>
<dbReference type="Pfam" id="PF04203">
    <property type="entry name" value="Sortase"/>
    <property type="match status" value="1"/>
</dbReference>
<dbReference type="OrthoDB" id="525039at2"/>
<sequence length="213" mass="22988">MRDATLRRPRLSVRRLAGLAALAFLLITGCSGPQDTIAGHAEAVEQQTGVSVDVDEQATLPASLPIRLRIPDIGVDTDAFVGLGLEPDNTMEVPEGAEVVGWYEESPTPGERGPSVLAAHVDWQNQKGVFFDLRNLEAGANVVVDRADGTTVLFKVTEVEQYPKDEFPTERVYGDTEGAELRLITCGGSFNRTVQSYHDNVIAYATMVDAAVS</sequence>
<accession>A0A837D4A9</accession>
<proteinExistence type="predicted"/>
<protein>
    <submittedName>
        <fullName evidence="3">Peptidase C60</fullName>
    </submittedName>
</protein>
<comment type="caution">
    <text evidence="3">The sequence shown here is derived from an EMBL/GenBank/DDBJ whole genome shotgun (WGS) entry which is preliminary data.</text>
</comment>
<dbReference type="SUPFAM" id="SSF63817">
    <property type="entry name" value="Sortase"/>
    <property type="match status" value="1"/>
</dbReference>
<organism evidence="3 4">
    <name type="scientific">Saccharomonospora viridis</name>
    <dbReference type="NCBI Taxonomy" id="1852"/>
    <lineage>
        <taxon>Bacteria</taxon>
        <taxon>Bacillati</taxon>
        <taxon>Actinomycetota</taxon>
        <taxon>Actinomycetes</taxon>
        <taxon>Pseudonocardiales</taxon>
        <taxon>Pseudonocardiaceae</taxon>
        <taxon>Saccharomonospora</taxon>
    </lineage>
</organism>
<gene>
    <name evidence="3" type="ORF">MINT15_27020</name>
</gene>
<feature type="signal peptide" evidence="2">
    <location>
        <begin position="1"/>
        <end position="33"/>
    </location>
</feature>
<dbReference type="PROSITE" id="PS51257">
    <property type="entry name" value="PROKAR_LIPOPROTEIN"/>
    <property type="match status" value="1"/>
</dbReference>
<name>A0A837D4A9_9PSEU</name>
<keyword evidence="2" id="KW-0732">Signal</keyword>
<dbReference type="OMA" id="ITCGGPR"/>
<dbReference type="InterPro" id="IPR042001">
    <property type="entry name" value="Sortase_F"/>
</dbReference>
<evidence type="ECO:0000313" key="3">
    <source>
        <dbReference type="EMBL" id="KHF42500.1"/>
    </source>
</evidence>
<dbReference type="NCBIfam" id="NF033748">
    <property type="entry name" value="class_F_sortase"/>
    <property type="match status" value="1"/>
</dbReference>
<dbReference type="AlphaFoldDB" id="A0A837D4A9"/>
<evidence type="ECO:0000256" key="2">
    <source>
        <dbReference type="SAM" id="SignalP"/>
    </source>
</evidence>
<reference evidence="3 4" key="1">
    <citation type="submission" date="2014-10" db="EMBL/GenBank/DDBJ databases">
        <title>Genome sequence of Micropolyspora internatus JCM3315.</title>
        <authorList>
            <person name="Shin S.-K."/>
            <person name="Yi H."/>
        </authorList>
    </citation>
    <scope>NUCLEOTIDE SEQUENCE [LARGE SCALE GENOMIC DNA]</scope>
    <source>
        <strain evidence="3 4">JCM 3315</strain>
    </source>
</reference>